<gene>
    <name evidence="1" type="ORF">DOE57_25000</name>
</gene>
<name>A0A6C7D651_SALER</name>
<proteinExistence type="predicted"/>
<sequence>MIIPIYTYKSETKMRYVCLKKMRDYTMIIGNEDHMTTAARILSQETIRQLQNDKALMTQGRKILARWAINQPNDLKVLEKQGYLMLYSTLINQQETEMDALTENPGQSMSEQEMLELRGVNTSLLISD</sequence>
<dbReference type="Proteomes" id="UP000251983">
    <property type="component" value="Plasmid pSA20053897.1"/>
</dbReference>
<evidence type="ECO:0000313" key="2">
    <source>
        <dbReference type="Proteomes" id="UP000251983"/>
    </source>
</evidence>
<reference evidence="1 2" key="1">
    <citation type="submission" date="2018-06" db="EMBL/GenBank/DDBJ databases">
        <title>Salmonella Enterica genomes from various sources.</title>
        <authorList>
            <person name="Nash J.H.E."/>
            <person name="Robertson J."/>
            <person name="Bessonov K."/>
        </authorList>
    </citation>
    <scope>NUCLEOTIDE SEQUENCE [LARGE SCALE GENOMIC DNA]</scope>
    <source>
        <strain evidence="1 2">SA20053897</strain>
        <plasmid evidence="2">psa20053897.1</plasmid>
    </source>
</reference>
<evidence type="ECO:0000313" key="1">
    <source>
        <dbReference type="EMBL" id="AXC88484.1"/>
    </source>
</evidence>
<organism evidence="1 2">
    <name type="scientific">Salmonella enterica subsp. salamae serovar 56:b:[1,5]</name>
    <dbReference type="NCBI Taxonomy" id="2577858"/>
    <lineage>
        <taxon>Bacteria</taxon>
        <taxon>Pseudomonadati</taxon>
        <taxon>Pseudomonadota</taxon>
        <taxon>Gammaproteobacteria</taxon>
        <taxon>Enterobacterales</taxon>
        <taxon>Enterobacteriaceae</taxon>
        <taxon>Salmonella</taxon>
    </lineage>
</organism>
<accession>A0A6C7D651</accession>
<protein>
    <submittedName>
        <fullName evidence="1">Uncharacterized protein</fullName>
    </submittedName>
</protein>
<dbReference type="AlphaFoldDB" id="A0A6C7D651"/>
<dbReference type="EMBL" id="CP029996">
    <property type="protein sequence ID" value="AXC88484.1"/>
    <property type="molecule type" value="Genomic_DNA"/>
</dbReference>
<geneLocation type="plasmid" evidence="2">
    <name>psa20053897.1</name>
</geneLocation>
<keyword evidence="1" id="KW-0614">Plasmid</keyword>